<dbReference type="RefSeq" id="WP_230066282.1">
    <property type="nucleotide sequence ID" value="NZ_BAABLL010000019.1"/>
</dbReference>
<name>A0ABV8QXS6_9MICC</name>
<organism evidence="1 2">
    <name type="scientific">Arthrobacter cryoconiti</name>
    <dbReference type="NCBI Taxonomy" id="748907"/>
    <lineage>
        <taxon>Bacteria</taxon>
        <taxon>Bacillati</taxon>
        <taxon>Actinomycetota</taxon>
        <taxon>Actinomycetes</taxon>
        <taxon>Micrococcales</taxon>
        <taxon>Micrococcaceae</taxon>
        <taxon>Arthrobacter</taxon>
    </lineage>
</organism>
<sequence length="110" mass="11555">MDEVSNRRWVAALDLLQLQADQAIASCGSDVSTQGGHVPATAGEILAWAPPSDLGEIPDDLMGRAQTVLELQKRAAALLAASQAVVEAEMGDLVPPPRAQVRPLYVDVIG</sequence>
<evidence type="ECO:0000313" key="1">
    <source>
        <dbReference type="EMBL" id="MFC4264656.1"/>
    </source>
</evidence>
<reference evidence="2" key="1">
    <citation type="journal article" date="2019" name="Int. J. Syst. Evol. Microbiol.">
        <title>The Global Catalogue of Microorganisms (GCM) 10K type strain sequencing project: providing services to taxonomists for standard genome sequencing and annotation.</title>
        <authorList>
            <consortium name="The Broad Institute Genomics Platform"/>
            <consortium name="The Broad Institute Genome Sequencing Center for Infectious Disease"/>
            <person name="Wu L."/>
            <person name="Ma J."/>
        </authorList>
    </citation>
    <scope>NUCLEOTIDE SEQUENCE [LARGE SCALE GENOMIC DNA]</scope>
    <source>
        <strain evidence="2">CGMCC 1.10698</strain>
    </source>
</reference>
<comment type="caution">
    <text evidence="1">The sequence shown here is derived from an EMBL/GenBank/DDBJ whole genome shotgun (WGS) entry which is preliminary data.</text>
</comment>
<evidence type="ECO:0008006" key="3">
    <source>
        <dbReference type="Google" id="ProtNLM"/>
    </source>
</evidence>
<dbReference type="EMBL" id="JBHSCQ010000005">
    <property type="protein sequence ID" value="MFC4264656.1"/>
    <property type="molecule type" value="Genomic_DNA"/>
</dbReference>
<accession>A0ABV8QXS6</accession>
<gene>
    <name evidence="1" type="ORF">ACFOW9_03475</name>
</gene>
<keyword evidence="2" id="KW-1185">Reference proteome</keyword>
<proteinExistence type="predicted"/>
<evidence type="ECO:0000313" key="2">
    <source>
        <dbReference type="Proteomes" id="UP001595773"/>
    </source>
</evidence>
<protein>
    <recommendedName>
        <fullName evidence="3">HNH endonuclease</fullName>
    </recommendedName>
</protein>
<dbReference type="Proteomes" id="UP001595773">
    <property type="component" value="Unassembled WGS sequence"/>
</dbReference>